<protein>
    <recommendedName>
        <fullName evidence="5">Hsp90 chaperone protein kinase-targeting subunit</fullName>
    </recommendedName>
</protein>
<dbReference type="GO" id="GO:0006457">
    <property type="term" value="P:protein folding"/>
    <property type="evidence" value="ECO:0007669"/>
    <property type="project" value="TreeGrafter"/>
</dbReference>
<dbReference type="InterPro" id="IPR013874">
    <property type="entry name" value="Cdc37_Hsp90-bd"/>
</dbReference>
<organism evidence="10 11">
    <name type="scientific">Komagataella pastoris</name>
    <name type="common">Yeast</name>
    <name type="synonym">Pichia pastoris</name>
    <dbReference type="NCBI Taxonomy" id="4922"/>
    <lineage>
        <taxon>Eukaryota</taxon>
        <taxon>Fungi</taxon>
        <taxon>Dikarya</taxon>
        <taxon>Ascomycota</taxon>
        <taxon>Saccharomycotina</taxon>
        <taxon>Pichiomycetes</taxon>
        <taxon>Pichiales</taxon>
        <taxon>Pichiaceae</taxon>
        <taxon>Komagataella</taxon>
    </lineage>
</organism>
<keyword evidence="3" id="KW-0963">Cytoplasm</keyword>
<dbReference type="Proteomes" id="UP000094565">
    <property type="component" value="Chromosome 2"/>
</dbReference>
<evidence type="ECO:0000256" key="3">
    <source>
        <dbReference type="ARBA" id="ARBA00022490"/>
    </source>
</evidence>
<gene>
    <name evidence="10" type="primary">CDC37</name>
    <name evidence="10" type="ORF">ATY40_BA7502860</name>
</gene>
<dbReference type="Pfam" id="PF08565">
    <property type="entry name" value="CDC37_M"/>
    <property type="match status" value="1"/>
</dbReference>
<dbReference type="InterPro" id="IPR013855">
    <property type="entry name" value="Cdc37_N_dom"/>
</dbReference>
<dbReference type="Pfam" id="PF08564">
    <property type="entry name" value="CDC37_C"/>
    <property type="match status" value="1"/>
</dbReference>
<dbReference type="AlphaFoldDB" id="A0A1B2JCE2"/>
<evidence type="ECO:0000259" key="9">
    <source>
        <dbReference type="SMART" id="SM01071"/>
    </source>
</evidence>
<feature type="domain" description="Cdc37 C-terminal" evidence="7">
    <location>
        <begin position="392"/>
        <end position="495"/>
    </location>
</feature>
<evidence type="ECO:0000256" key="4">
    <source>
        <dbReference type="ARBA" id="ARBA00023186"/>
    </source>
</evidence>
<reference evidence="10 11" key="1">
    <citation type="submission" date="2016-02" db="EMBL/GenBank/DDBJ databases">
        <title>Comparative genomic and transcriptomic foundation for Pichia pastoris.</title>
        <authorList>
            <person name="Love K.R."/>
            <person name="Shah K.A."/>
            <person name="Whittaker C.A."/>
            <person name="Wu J."/>
            <person name="Bartlett M.C."/>
            <person name="Ma D."/>
            <person name="Leeson R.L."/>
            <person name="Priest M."/>
            <person name="Young S.K."/>
            <person name="Love J.C."/>
        </authorList>
    </citation>
    <scope>NUCLEOTIDE SEQUENCE [LARGE SCALE GENOMIC DNA]</scope>
    <source>
        <strain evidence="10 11">ATCC 28485</strain>
    </source>
</reference>
<evidence type="ECO:0000256" key="5">
    <source>
        <dbReference type="ARBA" id="ARBA00031396"/>
    </source>
</evidence>
<evidence type="ECO:0000256" key="1">
    <source>
        <dbReference type="ARBA" id="ARBA00004496"/>
    </source>
</evidence>
<dbReference type="GO" id="GO:0050821">
    <property type="term" value="P:protein stabilization"/>
    <property type="evidence" value="ECO:0007669"/>
    <property type="project" value="TreeGrafter"/>
</dbReference>
<keyword evidence="11" id="KW-1185">Reference proteome</keyword>
<dbReference type="PANTHER" id="PTHR12800:SF4">
    <property type="entry name" value="HSP90 CO-CHAPERONE CDC37"/>
    <property type="match status" value="1"/>
</dbReference>
<accession>A0A1B2JCE2</accession>
<name>A0A1B2JCE2_PICPA</name>
<evidence type="ECO:0000259" key="8">
    <source>
        <dbReference type="SMART" id="SM01070"/>
    </source>
</evidence>
<dbReference type="SUPFAM" id="SSF101391">
    <property type="entry name" value="Hsp90 co-chaperone CDC37"/>
    <property type="match status" value="1"/>
</dbReference>
<evidence type="ECO:0000256" key="6">
    <source>
        <dbReference type="SAM" id="MobiDB-lite"/>
    </source>
</evidence>
<dbReference type="Pfam" id="PF03234">
    <property type="entry name" value="CDC37_N"/>
    <property type="match status" value="1"/>
</dbReference>
<keyword evidence="4" id="KW-0143">Chaperone</keyword>
<feature type="domain" description="Cdc37 Hsp90 binding" evidence="8">
    <location>
        <begin position="191"/>
        <end position="375"/>
    </location>
</feature>
<dbReference type="SMART" id="SM01069">
    <property type="entry name" value="CDC37_C"/>
    <property type="match status" value="1"/>
</dbReference>
<evidence type="ECO:0000256" key="2">
    <source>
        <dbReference type="ARBA" id="ARBA00006222"/>
    </source>
</evidence>
<dbReference type="SMART" id="SM01070">
    <property type="entry name" value="CDC37_M"/>
    <property type="match status" value="1"/>
</dbReference>
<dbReference type="SMART" id="SM01071">
    <property type="entry name" value="CDC37_N"/>
    <property type="match status" value="1"/>
</dbReference>
<evidence type="ECO:0000259" key="7">
    <source>
        <dbReference type="SMART" id="SM01069"/>
    </source>
</evidence>
<dbReference type="GO" id="GO:0005737">
    <property type="term" value="C:cytoplasm"/>
    <property type="evidence" value="ECO:0007669"/>
    <property type="project" value="UniProtKB-SubCell"/>
</dbReference>
<dbReference type="GO" id="GO:0051082">
    <property type="term" value="F:unfolded protein binding"/>
    <property type="evidence" value="ECO:0007669"/>
    <property type="project" value="TreeGrafter"/>
</dbReference>
<sequence>MPIDYSKWDKIELSDDSDIEVHPNVDKRSFIKWKQRDIHEKRLQRNTEIKTLKIQREMYTQLNTRVDSMLSKLDLNQIADESTRNSFLASNFDASEKCSIEEDQQNNPTYNEMVEDLFTQITEDIAKEGKDAKNGSIIVDKVKEHRAKIEAVLKEIDPKLDQLLQEKALHISSEDIHEGFDSVIINKSATSKIASSQSPGETVKTTTIETINNPQPKVPLPDITKAPSQDVSTLGELDVLDETLEFSKIDVNQYREIARFLDQHPYIISEQQQQALTMKAFDAQLEGNSQRAFQIVHQALVIQYVNQLCGARPRSEILPSYKPQETAIKLFIGKLTDKNHPARKAFDEDVKRTFTHILERCKILAEENKTMGEEQVEQIQLRSMDEDTELMVTIPQEGTPEYEAFLKIPKVMQDALRTSSIDEVNKVFSNMSVPEAEEILELFDQSGAISVAQLLENEEEFDKLKHTIGDQSINQEDDNLALNDKPNQEAKTEDVVD</sequence>
<dbReference type="EMBL" id="CP014585">
    <property type="protein sequence ID" value="ANZ75672.1"/>
    <property type="molecule type" value="Genomic_DNA"/>
</dbReference>
<dbReference type="PANTHER" id="PTHR12800">
    <property type="entry name" value="CDC37-RELATED"/>
    <property type="match status" value="1"/>
</dbReference>
<dbReference type="OrthoDB" id="440202at2759"/>
<dbReference type="InterPro" id="IPR013873">
    <property type="entry name" value="Cdc37_C"/>
</dbReference>
<dbReference type="InterPro" id="IPR004918">
    <property type="entry name" value="Cdc37"/>
</dbReference>
<dbReference type="Gene3D" id="1.20.58.610">
    <property type="entry name" value="Cdc37, Hsp90 binding domain"/>
    <property type="match status" value="1"/>
</dbReference>
<feature type="domain" description="Cdc37 N-terminal" evidence="9">
    <location>
        <begin position="2"/>
        <end position="183"/>
    </location>
</feature>
<feature type="region of interest" description="Disordered" evidence="6">
    <location>
        <begin position="470"/>
        <end position="497"/>
    </location>
</feature>
<evidence type="ECO:0000313" key="10">
    <source>
        <dbReference type="EMBL" id="ANZ75672.1"/>
    </source>
</evidence>
<comment type="subcellular location">
    <subcellularLocation>
        <location evidence="1">Cytoplasm</location>
    </subcellularLocation>
</comment>
<proteinExistence type="inferred from homology"/>
<evidence type="ECO:0000313" key="11">
    <source>
        <dbReference type="Proteomes" id="UP000094565"/>
    </source>
</evidence>
<dbReference type="GO" id="GO:0051087">
    <property type="term" value="F:protein-folding chaperone binding"/>
    <property type="evidence" value="ECO:0007669"/>
    <property type="project" value="TreeGrafter"/>
</dbReference>
<comment type="similarity">
    <text evidence="2">Belongs to the CDC37 family.</text>
</comment>
<dbReference type="GO" id="GO:0019901">
    <property type="term" value="F:protein kinase binding"/>
    <property type="evidence" value="ECO:0007669"/>
    <property type="project" value="InterPro"/>
</dbReference>
<dbReference type="InterPro" id="IPR038189">
    <property type="entry name" value="Cdc37_Hsp90-bd_sf"/>
</dbReference>
<dbReference type="GO" id="GO:0031072">
    <property type="term" value="F:heat shock protein binding"/>
    <property type="evidence" value="ECO:0007669"/>
    <property type="project" value="TreeGrafter"/>
</dbReference>
<feature type="compositionally biased region" description="Basic and acidic residues" evidence="6">
    <location>
        <begin position="486"/>
        <end position="497"/>
    </location>
</feature>